<sequence length="636" mass="75052">MQQQNFTLLDLVFQEQQVQNQIPNKCSIKETAKFIPYNPLGFCLFLEANCNRENIDKLLFSQILKMIEDKLLELEERLDNRDQIKNINQQLNLLKPHDPNYQSKHMDDSQSENVKQRKFSQQSDIEIASPKANQAQEQQFNKSQRSRSQLGRAHTEITQLDSKVKVNEEGIITKLELFDKKLKQVIEQVNKLSQKDDQFQRRIEQQVQSQLKDSQDRLIQNDKVFKQYQQTNQEITENQRGYLSRISQLRQEMDYLQQELSRIQEDNKLPLLQLQESVQELQKQVSQQQYELIAFKTNLESFDNDFLTLLKKFKDIQNDLAKKKLNSILQLMNIQYSFLPNYQFQRIIGHGTFGYVFEAYDRTNEKKVAIKRIQKISKQLSREYEILLLLKGSPNIIQIEDIYLSQTDEGINVQNIIFEYKDFSLENILAQAIRNRQFLQPNQIKSLMRQIIVGLCSLSIKDVVHRDLKPENILVDKDGNLVLCDFGSAKVIDQRGMNTSYVVSQYYRAPELILSHTNYGAEIDIWAVGCIFSEMMDLKVLFEGKNEGDQLYCIFQTLGSLKDIEMIYLFQYQSYNQEIQKRFKGYEQKDMKFWLNKFSHIPNNELAIDLLLKMLQINPKKRITAKEALYHPYFQT</sequence>
<dbReference type="Pfam" id="PF00069">
    <property type="entry name" value="Pkinase"/>
    <property type="match status" value="1"/>
</dbReference>
<dbReference type="PROSITE" id="PS50011">
    <property type="entry name" value="PROTEIN_KINASE_DOM"/>
    <property type="match status" value="1"/>
</dbReference>
<evidence type="ECO:0000313" key="11">
    <source>
        <dbReference type="Proteomes" id="UP000692954"/>
    </source>
</evidence>
<evidence type="ECO:0000256" key="7">
    <source>
        <dbReference type="SAM" id="Coils"/>
    </source>
</evidence>
<dbReference type="OrthoDB" id="272141at2759"/>
<organism evidence="10 11">
    <name type="scientific">Paramecium sonneborni</name>
    <dbReference type="NCBI Taxonomy" id="65129"/>
    <lineage>
        <taxon>Eukaryota</taxon>
        <taxon>Sar</taxon>
        <taxon>Alveolata</taxon>
        <taxon>Ciliophora</taxon>
        <taxon>Intramacronucleata</taxon>
        <taxon>Oligohymenophorea</taxon>
        <taxon>Peniculida</taxon>
        <taxon>Parameciidae</taxon>
        <taxon>Paramecium</taxon>
    </lineage>
</organism>
<name>A0A8S1LI92_9CILI</name>
<dbReference type="Proteomes" id="UP000692954">
    <property type="component" value="Unassembled WGS sequence"/>
</dbReference>
<evidence type="ECO:0000259" key="9">
    <source>
        <dbReference type="PROSITE" id="PS50011"/>
    </source>
</evidence>
<dbReference type="AlphaFoldDB" id="A0A8S1LI92"/>
<proteinExistence type="predicted"/>
<protein>
    <recommendedName>
        <fullName evidence="9">Protein kinase domain-containing protein</fullName>
    </recommendedName>
</protein>
<evidence type="ECO:0000256" key="5">
    <source>
        <dbReference type="ARBA" id="ARBA00022840"/>
    </source>
</evidence>
<evidence type="ECO:0000256" key="3">
    <source>
        <dbReference type="ARBA" id="ARBA00022741"/>
    </source>
</evidence>
<evidence type="ECO:0000313" key="10">
    <source>
        <dbReference type="EMBL" id="CAD8067607.1"/>
    </source>
</evidence>
<dbReference type="InterPro" id="IPR008271">
    <property type="entry name" value="Ser/Thr_kinase_AS"/>
</dbReference>
<evidence type="ECO:0000256" key="1">
    <source>
        <dbReference type="ARBA" id="ARBA00022527"/>
    </source>
</evidence>
<keyword evidence="4" id="KW-0418">Kinase</keyword>
<keyword evidence="3 6" id="KW-0547">Nucleotide-binding</keyword>
<dbReference type="SMART" id="SM00220">
    <property type="entry name" value="S_TKc"/>
    <property type="match status" value="1"/>
</dbReference>
<feature type="region of interest" description="Disordered" evidence="8">
    <location>
        <begin position="94"/>
        <end position="154"/>
    </location>
</feature>
<feature type="coiled-coil region" evidence="7">
    <location>
        <begin position="175"/>
        <end position="202"/>
    </location>
</feature>
<keyword evidence="5 6" id="KW-0067">ATP-binding</keyword>
<dbReference type="InterPro" id="IPR050117">
    <property type="entry name" value="MAPK"/>
</dbReference>
<feature type="domain" description="Protein kinase" evidence="9">
    <location>
        <begin position="342"/>
        <end position="634"/>
    </location>
</feature>
<evidence type="ECO:0000256" key="2">
    <source>
        <dbReference type="ARBA" id="ARBA00022679"/>
    </source>
</evidence>
<feature type="coiled-coil region" evidence="7">
    <location>
        <begin position="246"/>
        <end position="291"/>
    </location>
</feature>
<comment type="caution">
    <text evidence="10">The sequence shown here is derived from an EMBL/GenBank/DDBJ whole genome shotgun (WGS) entry which is preliminary data.</text>
</comment>
<evidence type="ECO:0000256" key="4">
    <source>
        <dbReference type="ARBA" id="ARBA00022777"/>
    </source>
</evidence>
<dbReference type="GO" id="GO:0005524">
    <property type="term" value="F:ATP binding"/>
    <property type="evidence" value="ECO:0007669"/>
    <property type="project" value="UniProtKB-UniRule"/>
</dbReference>
<dbReference type="InterPro" id="IPR017441">
    <property type="entry name" value="Protein_kinase_ATP_BS"/>
</dbReference>
<feature type="compositionally biased region" description="Polar residues" evidence="8">
    <location>
        <begin position="131"/>
        <end position="149"/>
    </location>
</feature>
<feature type="binding site" evidence="6">
    <location>
        <position position="371"/>
    </location>
    <ligand>
        <name>ATP</name>
        <dbReference type="ChEBI" id="CHEBI:30616"/>
    </ligand>
</feature>
<evidence type="ECO:0000256" key="8">
    <source>
        <dbReference type="SAM" id="MobiDB-lite"/>
    </source>
</evidence>
<dbReference type="GO" id="GO:0004674">
    <property type="term" value="F:protein serine/threonine kinase activity"/>
    <property type="evidence" value="ECO:0007669"/>
    <property type="project" value="UniProtKB-KW"/>
</dbReference>
<dbReference type="EMBL" id="CAJJDN010000023">
    <property type="protein sequence ID" value="CAD8067607.1"/>
    <property type="molecule type" value="Genomic_DNA"/>
</dbReference>
<keyword evidence="7" id="KW-0175">Coiled coil</keyword>
<evidence type="ECO:0000256" key="6">
    <source>
        <dbReference type="PROSITE-ProRule" id="PRU10141"/>
    </source>
</evidence>
<gene>
    <name evidence="10" type="ORF">PSON_ATCC_30995.1.T0230125</name>
</gene>
<reference evidence="10" key="1">
    <citation type="submission" date="2021-01" db="EMBL/GenBank/DDBJ databases">
        <authorList>
            <consortium name="Genoscope - CEA"/>
            <person name="William W."/>
        </authorList>
    </citation>
    <scope>NUCLEOTIDE SEQUENCE</scope>
</reference>
<keyword evidence="1" id="KW-0723">Serine/threonine-protein kinase</keyword>
<dbReference type="PANTHER" id="PTHR24055">
    <property type="entry name" value="MITOGEN-ACTIVATED PROTEIN KINASE"/>
    <property type="match status" value="1"/>
</dbReference>
<dbReference type="FunFam" id="1.10.510.10:FF:000624">
    <property type="entry name" value="Mitogen-activated protein kinase"/>
    <property type="match status" value="1"/>
</dbReference>
<dbReference type="PROSITE" id="PS00107">
    <property type="entry name" value="PROTEIN_KINASE_ATP"/>
    <property type="match status" value="1"/>
</dbReference>
<accession>A0A8S1LI92</accession>
<dbReference type="InterPro" id="IPR000719">
    <property type="entry name" value="Prot_kinase_dom"/>
</dbReference>
<dbReference type="PROSITE" id="PS00108">
    <property type="entry name" value="PROTEIN_KINASE_ST"/>
    <property type="match status" value="1"/>
</dbReference>
<keyword evidence="11" id="KW-1185">Reference proteome</keyword>
<keyword evidence="2" id="KW-0808">Transferase</keyword>